<gene>
    <name evidence="3" type="ORF">RQX22_14845</name>
</gene>
<evidence type="ECO:0000313" key="3">
    <source>
        <dbReference type="EMBL" id="MDT9600236.1"/>
    </source>
</evidence>
<dbReference type="RefSeq" id="WP_315727337.1">
    <property type="nucleotide sequence ID" value="NZ_JAVUPU010000008.1"/>
</dbReference>
<feature type="chain" id="PRO_5047533837" description="DUF6692 domain-containing protein" evidence="1">
    <location>
        <begin position="24"/>
        <end position="166"/>
    </location>
</feature>
<feature type="domain" description="DUF6692" evidence="2">
    <location>
        <begin position="12"/>
        <end position="165"/>
    </location>
</feature>
<sequence length="166" mass="17453">MRRLQVLCLLSILVALSGCNRNASSGNDREARLDAVPTASPRMGAAAALQNVAPEAIKPETMSQADIASLGGLAGKCALRLTEVAHPTFIYQEGRSGAIKLNGKLIMLPSTRDDRFAEDGLSVTLSPKGERGDAGLRGIDMIIVLPGAKDELGYSGFVDCREGDAK</sequence>
<feature type="signal peptide" evidence="1">
    <location>
        <begin position="1"/>
        <end position="23"/>
    </location>
</feature>
<reference evidence="3 4" key="1">
    <citation type="submission" date="2023-05" db="EMBL/GenBank/DDBJ databases">
        <authorList>
            <person name="Guo Y."/>
        </authorList>
    </citation>
    <scope>NUCLEOTIDE SEQUENCE [LARGE SCALE GENOMIC DNA]</scope>
    <source>
        <strain evidence="3 4">GR2756</strain>
    </source>
</reference>
<protein>
    <recommendedName>
        <fullName evidence="2">DUF6692 domain-containing protein</fullName>
    </recommendedName>
</protein>
<accession>A0ABU3QA02</accession>
<keyword evidence="4" id="KW-1185">Reference proteome</keyword>
<dbReference type="InterPro" id="IPR046514">
    <property type="entry name" value="DUF6692"/>
</dbReference>
<proteinExistence type="predicted"/>
<organism evidence="3 4">
    <name type="scientific">Sphingosinicella rhizophila</name>
    <dbReference type="NCBI Taxonomy" id="3050082"/>
    <lineage>
        <taxon>Bacteria</taxon>
        <taxon>Pseudomonadati</taxon>
        <taxon>Pseudomonadota</taxon>
        <taxon>Alphaproteobacteria</taxon>
        <taxon>Sphingomonadales</taxon>
        <taxon>Sphingosinicellaceae</taxon>
        <taxon>Sphingosinicella</taxon>
    </lineage>
</organism>
<dbReference type="PROSITE" id="PS51257">
    <property type="entry name" value="PROKAR_LIPOPROTEIN"/>
    <property type="match status" value="1"/>
</dbReference>
<dbReference type="EMBL" id="JAVUPU010000008">
    <property type="protein sequence ID" value="MDT9600236.1"/>
    <property type="molecule type" value="Genomic_DNA"/>
</dbReference>
<keyword evidence="1" id="KW-0732">Signal</keyword>
<name>A0ABU3QA02_9SPHN</name>
<dbReference type="Pfam" id="PF20402">
    <property type="entry name" value="DUF6692"/>
    <property type="match status" value="1"/>
</dbReference>
<evidence type="ECO:0000313" key="4">
    <source>
        <dbReference type="Proteomes" id="UP001259572"/>
    </source>
</evidence>
<evidence type="ECO:0000259" key="2">
    <source>
        <dbReference type="Pfam" id="PF20402"/>
    </source>
</evidence>
<dbReference type="Proteomes" id="UP001259572">
    <property type="component" value="Unassembled WGS sequence"/>
</dbReference>
<evidence type="ECO:0000256" key="1">
    <source>
        <dbReference type="SAM" id="SignalP"/>
    </source>
</evidence>
<comment type="caution">
    <text evidence="3">The sequence shown here is derived from an EMBL/GenBank/DDBJ whole genome shotgun (WGS) entry which is preliminary data.</text>
</comment>